<dbReference type="SUPFAM" id="SSF75304">
    <property type="entry name" value="Amidase signature (AS) enzymes"/>
    <property type="match status" value="1"/>
</dbReference>
<dbReference type="NCBIfam" id="NF006169">
    <property type="entry name" value="PRK08310.1"/>
    <property type="match status" value="1"/>
</dbReference>
<dbReference type="EMBL" id="JSUQ01000006">
    <property type="protein sequence ID" value="KHQ53848.1"/>
    <property type="molecule type" value="Genomic_DNA"/>
</dbReference>
<organism evidence="2 3">
    <name type="scientific">Mameliella alba</name>
    <dbReference type="NCBI Taxonomy" id="561184"/>
    <lineage>
        <taxon>Bacteria</taxon>
        <taxon>Pseudomonadati</taxon>
        <taxon>Pseudomonadota</taxon>
        <taxon>Alphaproteobacteria</taxon>
        <taxon>Rhodobacterales</taxon>
        <taxon>Roseobacteraceae</taxon>
        <taxon>Mameliella</taxon>
    </lineage>
</organism>
<reference evidence="2 3" key="1">
    <citation type="submission" date="2014-10" db="EMBL/GenBank/DDBJ databases">
        <title>Genome sequence of Ponticoccus sp. strain UMTAT08 isolated from clonal culture of toxic dinoflagellate Alexandrium tamiyavanichii.</title>
        <authorList>
            <person name="Gan H.Y."/>
            <person name="Muhd D.-D."/>
            <person name="Mohd Noor M.E."/>
            <person name="Yeong Y.S."/>
            <person name="Usup G."/>
        </authorList>
    </citation>
    <scope>NUCLEOTIDE SEQUENCE [LARGE SCALE GENOMIC DNA]</scope>
    <source>
        <strain evidence="2 3">UMTAT08</strain>
    </source>
</reference>
<dbReference type="AlphaFoldDB" id="A0A0B3S4B8"/>
<dbReference type="PANTHER" id="PTHR46310:SF7">
    <property type="entry name" value="AMIDASE 1"/>
    <property type="match status" value="1"/>
</dbReference>
<evidence type="ECO:0000259" key="1">
    <source>
        <dbReference type="Pfam" id="PF01425"/>
    </source>
</evidence>
<dbReference type="InterPro" id="IPR020556">
    <property type="entry name" value="Amidase_CS"/>
</dbReference>
<proteinExistence type="predicted"/>
<dbReference type="PATRIC" id="fig|1515334.3.peg.1848"/>
<protein>
    <submittedName>
        <fullName evidence="2">Amidase</fullName>
    </submittedName>
</protein>
<dbReference type="PROSITE" id="PS00571">
    <property type="entry name" value="AMIDASES"/>
    <property type="match status" value="1"/>
</dbReference>
<keyword evidence="3" id="KW-1185">Reference proteome</keyword>
<dbReference type="Gene3D" id="3.90.1300.10">
    <property type="entry name" value="Amidase signature (AS) domain"/>
    <property type="match status" value="2"/>
</dbReference>
<feature type="domain" description="Amidase" evidence="1">
    <location>
        <begin position="261"/>
        <end position="370"/>
    </location>
</feature>
<dbReference type="STRING" id="561184.SAMN05216376_10117"/>
<evidence type="ECO:0000313" key="3">
    <source>
        <dbReference type="Proteomes" id="UP000030960"/>
    </source>
</evidence>
<dbReference type="InterPro" id="IPR036928">
    <property type="entry name" value="AS_sf"/>
</dbReference>
<name>A0A0B3S4B8_9RHOB</name>
<feature type="domain" description="Amidase" evidence="1">
    <location>
        <begin position="20"/>
        <end position="183"/>
    </location>
</feature>
<dbReference type="OrthoDB" id="9777859at2"/>
<dbReference type="InterPro" id="IPR023631">
    <property type="entry name" value="Amidase_dom"/>
</dbReference>
<dbReference type="Pfam" id="PF01425">
    <property type="entry name" value="Amidase"/>
    <property type="match status" value="2"/>
</dbReference>
<dbReference type="Proteomes" id="UP000030960">
    <property type="component" value="Unassembled WGS sequence"/>
</dbReference>
<sequence>MHFSAPPFVSIFDPPLSAGKGPLTGLRLAVKDNFDVAGHVTGCGNPEWAATHEAAETTAPLVARLLDLGAEAIGKTQMDELAYSLMGQNARYGTPVNPITPDRMPGGSSSGSAVAVGSGAVEIGLGTDTGGSVRLPSAFCGVHGWRPTHGLLPAEGLVPLAQSYDVPGFMTRDAETLALVAEQFAPAAAPLDGAFLYPEDLWHLAEPETAEALLPPDQDLGPPLFSDDLRTLLLPTFRIYQGAEVAANFRDWIAETAPAFGPGIQQRFEGALALTVEEIAQARKDRARIEDHLVASLGERNVIVLPTAPGPAPLLSVKGEEMEDYRNRALTLLSLAGHAGLPQVSLPMRTPAGLPVGLSLVGPRGSDRALIALARQMQA</sequence>
<dbReference type="PANTHER" id="PTHR46310">
    <property type="entry name" value="AMIDASE 1"/>
    <property type="match status" value="1"/>
</dbReference>
<dbReference type="RefSeq" id="WP_082024599.1">
    <property type="nucleotide sequence ID" value="NZ_JSUQ01000006.1"/>
</dbReference>
<gene>
    <name evidence="2" type="ORF">OA50_01837</name>
</gene>
<evidence type="ECO:0000313" key="2">
    <source>
        <dbReference type="EMBL" id="KHQ53848.1"/>
    </source>
</evidence>
<accession>A0A0B3S4B8</accession>
<comment type="caution">
    <text evidence="2">The sequence shown here is derived from an EMBL/GenBank/DDBJ whole genome shotgun (WGS) entry which is preliminary data.</text>
</comment>